<gene>
    <name evidence="5" type="ORF">HLH44_03550</name>
</gene>
<proteinExistence type="predicted"/>
<dbReference type="GO" id="GO:0016020">
    <property type="term" value="C:membrane"/>
    <property type="evidence" value="ECO:0007669"/>
    <property type="project" value="InterPro"/>
</dbReference>
<evidence type="ECO:0000256" key="3">
    <source>
        <dbReference type="ARBA" id="ARBA00022837"/>
    </source>
</evidence>
<keyword evidence="3" id="KW-0106">Calcium</keyword>
<evidence type="ECO:0000259" key="4">
    <source>
        <dbReference type="Pfam" id="PF03160"/>
    </source>
</evidence>
<dbReference type="InterPro" id="IPR003644">
    <property type="entry name" value="Calx_beta"/>
</dbReference>
<sequence>MTAQFAVSLDAPAVIDTTIQWRTADLTAISGINYDAASGTVVIPAGSQSATVEIQTIANCGIDPTPLQFALEVSVTGSGVTAARSLICTIDDPVTDAPALTARAVLPVPFQAPSPRLITWETADGSALAGVDYEDTEGGVLIPPGWAEVAAYIPVMPRGPGLPAKSLDVVFKWYDQTRPPTGYGVAQMGGWPFYPVARQSVAVSIADVPLTLDATDLPRGAYWATRDGTAVAGTHYLAASGVNTSGQITIAAAPFGRGQPRRYLYVDFSDATGLLATRVVRIVPQPLPRATAAPTSVAVTSAVLPACVPLISFDAPTTADNPDALPLSTMRCLASDWIVENMGSDRDATMTLSISSATCRLQIFGDYFPDAYSQPNDYLIEISGTAERITAVKTMFQAQPLSAGPGTIDMVLTAADGAVDRVSYAIEGVGSRMSWQNLPVAGQMLAVKKPSAGITPFSGILSVGNTDPFVTMVLTIEPDETGGQVMGPVSDAVSPTASGRGLVIQGNTSVLGALLIPLTIYVGDGLSPAPTAGAHGLSLTVTDGSNTINATYPYTISL</sequence>
<organism evidence="5 6">
    <name type="scientific">Gluconacetobacter dulcium</name>
    <dbReference type="NCBI Taxonomy" id="2729096"/>
    <lineage>
        <taxon>Bacteria</taxon>
        <taxon>Pseudomonadati</taxon>
        <taxon>Pseudomonadota</taxon>
        <taxon>Alphaproteobacteria</taxon>
        <taxon>Acetobacterales</taxon>
        <taxon>Acetobacteraceae</taxon>
        <taxon>Gluconacetobacter</taxon>
    </lineage>
</organism>
<comment type="caution">
    <text evidence="5">The sequence shown here is derived from an EMBL/GenBank/DDBJ whole genome shotgun (WGS) entry which is preliminary data.</text>
</comment>
<dbReference type="RefSeq" id="WP_183008134.1">
    <property type="nucleotide sequence ID" value="NZ_JABEQP010000002.1"/>
</dbReference>
<reference evidence="5 6" key="1">
    <citation type="submission" date="2020-04" db="EMBL/GenBank/DDBJ databases">
        <title>Description of novel Gluconacetobacter.</title>
        <authorList>
            <person name="Sombolestani A."/>
        </authorList>
    </citation>
    <scope>NUCLEOTIDE SEQUENCE [LARGE SCALE GENOMIC DNA]</scope>
    <source>
        <strain evidence="5 6">LMG 22058</strain>
    </source>
</reference>
<feature type="domain" description="Calx-beta" evidence="4">
    <location>
        <begin position="118"/>
        <end position="145"/>
    </location>
</feature>
<dbReference type="Gene3D" id="2.60.40.2030">
    <property type="match status" value="1"/>
</dbReference>
<keyword evidence="1" id="KW-0732">Signal</keyword>
<dbReference type="EMBL" id="JABEQP010000002">
    <property type="protein sequence ID" value="MBB2196546.1"/>
    <property type="molecule type" value="Genomic_DNA"/>
</dbReference>
<evidence type="ECO:0000256" key="1">
    <source>
        <dbReference type="ARBA" id="ARBA00022729"/>
    </source>
</evidence>
<evidence type="ECO:0000313" key="5">
    <source>
        <dbReference type="EMBL" id="MBB2196546.1"/>
    </source>
</evidence>
<dbReference type="SUPFAM" id="SSF141072">
    <property type="entry name" value="CalX-like"/>
    <property type="match status" value="1"/>
</dbReference>
<dbReference type="InterPro" id="IPR038081">
    <property type="entry name" value="CalX-like_sf"/>
</dbReference>
<name>A0A7W4JXI2_9PROT</name>
<dbReference type="AlphaFoldDB" id="A0A7W4JXI2"/>
<evidence type="ECO:0000313" key="6">
    <source>
        <dbReference type="Proteomes" id="UP000530320"/>
    </source>
</evidence>
<dbReference type="Proteomes" id="UP000530320">
    <property type="component" value="Unassembled WGS sequence"/>
</dbReference>
<keyword evidence="2" id="KW-0677">Repeat</keyword>
<protein>
    <recommendedName>
        <fullName evidence="4">Calx-beta domain-containing protein</fullName>
    </recommendedName>
</protein>
<dbReference type="Pfam" id="PF03160">
    <property type="entry name" value="Calx-beta"/>
    <property type="match status" value="2"/>
</dbReference>
<feature type="domain" description="Calx-beta" evidence="4">
    <location>
        <begin position="3"/>
        <end position="58"/>
    </location>
</feature>
<dbReference type="GO" id="GO:0007154">
    <property type="term" value="P:cell communication"/>
    <property type="evidence" value="ECO:0007669"/>
    <property type="project" value="InterPro"/>
</dbReference>
<evidence type="ECO:0000256" key="2">
    <source>
        <dbReference type="ARBA" id="ARBA00022737"/>
    </source>
</evidence>
<accession>A0A7W4JXI2</accession>